<dbReference type="KEGG" id="psel:GM415_07625"/>
<dbReference type="PRINTS" id="PR01021">
    <property type="entry name" value="OMPADOMAIN"/>
</dbReference>
<evidence type="ECO:0000256" key="4">
    <source>
        <dbReference type="PROSITE-ProRule" id="PRU00473"/>
    </source>
</evidence>
<sequence length="350" mass="37835">MEQSRKLLLLTLLAVLTLTFSLAAPASAKMIKKADNFILFLDQSGSMAMHHKSLGKKKIDLAVETLQSMNKAIPDLDYTSGMFLFAPFEAKVQPGAYNKAAMASGIDSVGTEFAIFNRRTTLGNGLMDLDPVIAGLSGKTALIIFTDGNSNLGADPIAQAQALYSKYGDKLCIHVVSYADTPRGQMIIDEIRALSSCTVPADYASLMAAGAMDQYAKDVFYEEVADAPAPAPAPVVPMAKETITFSLHFGFDKYAITDEMIPVLEEAKAILDEDAKATFEVAGHTDSTGPEAYNQGLSERRANSVKTWLVKNGISADRLNAKGYGELSPKYDNATKEGRKLNRRVEILTK</sequence>
<feature type="domain" description="OmpA-like" evidence="7">
    <location>
        <begin position="236"/>
        <end position="350"/>
    </location>
</feature>
<dbReference type="InterPro" id="IPR002035">
    <property type="entry name" value="VWF_A"/>
</dbReference>
<evidence type="ECO:0000313" key="9">
    <source>
        <dbReference type="Proteomes" id="UP000428328"/>
    </source>
</evidence>
<keyword evidence="9" id="KW-1185">Reference proteome</keyword>
<dbReference type="PROSITE" id="PS01068">
    <property type="entry name" value="OMPA_1"/>
    <property type="match status" value="1"/>
</dbReference>
<feature type="signal peptide" evidence="5">
    <location>
        <begin position="1"/>
        <end position="23"/>
    </location>
</feature>
<dbReference type="SUPFAM" id="SSF53300">
    <property type="entry name" value="vWA-like"/>
    <property type="match status" value="1"/>
</dbReference>
<dbReference type="PROSITE" id="PS51123">
    <property type="entry name" value="OMPA_2"/>
    <property type="match status" value="1"/>
</dbReference>
<dbReference type="AlphaFoldDB" id="A0A6I6JG48"/>
<dbReference type="EMBL" id="CP046400">
    <property type="protein sequence ID" value="QGY39998.1"/>
    <property type="molecule type" value="Genomic_DNA"/>
</dbReference>
<evidence type="ECO:0000259" key="6">
    <source>
        <dbReference type="PROSITE" id="PS50234"/>
    </source>
</evidence>
<keyword evidence="5" id="KW-0732">Signal</keyword>
<dbReference type="PANTHER" id="PTHR30329">
    <property type="entry name" value="STATOR ELEMENT OF FLAGELLAR MOTOR COMPLEX"/>
    <property type="match status" value="1"/>
</dbReference>
<dbReference type="InterPro" id="IPR036737">
    <property type="entry name" value="OmpA-like_sf"/>
</dbReference>
<dbReference type="Pfam" id="PF00691">
    <property type="entry name" value="OmpA"/>
    <property type="match status" value="1"/>
</dbReference>
<dbReference type="SUPFAM" id="SSF103088">
    <property type="entry name" value="OmpA-like"/>
    <property type="match status" value="1"/>
</dbReference>
<feature type="domain" description="VWFA" evidence="6">
    <location>
        <begin position="36"/>
        <end position="224"/>
    </location>
</feature>
<accession>A0A6I6JG48</accession>
<dbReference type="PROSITE" id="PS50234">
    <property type="entry name" value="VWFA"/>
    <property type="match status" value="1"/>
</dbReference>
<evidence type="ECO:0000259" key="7">
    <source>
        <dbReference type="PROSITE" id="PS51123"/>
    </source>
</evidence>
<evidence type="ECO:0000256" key="3">
    <source>
        <dbReference type="ARBA" id="ARBA00023237"/>
    </source>
</evidence>
<evidence type="ECO:0000256" key="2">
    <source>
        <dbReference type="ARBA" id="ARBA00023136"/>
    </source>
</evidence>
<organism evidence="8 9">
    <name type="scientific">Pseudodesulfovibrio cashew</name>
    <dbReference type="NCBI Taxonomy" id="2678688"/>
    <lineage>
        <taxon>Bacteria</taxon>
        <taxon>Pseudomonadati</taxon>
        <taxon>Thermodesulfobacteriota</taxon>
        <taxon>Desulfovibrionia</taxon>
        <taxon>Desulfovibrionales</taxon>
        <taxon>Desulfovibrionaceae</taxon>
    </lineage>
</organism>
<proteinExistence type="predicted"/>
<dbReference type="InterPro" id="IPR006690">
    <property type="entry name" value="OMPA-like_CS"/>
</dbReference>
<dbReference type="InterPro" id="IPR036465">
    <property type="entry name" value="vWFA_dom_sf"/>
</dbReference>
<dbReference type="CDD" id="cd07185">
    <property type="entry name" value="OmpA_C-like"/>
    <property type="match status" value="1"/>
</dbReference>
<dbReference type="Proteomes" id="UP000428328">
    <property type="component" value="Chromosome"/>
</dbReference>
<comment type="subcellular location">
    <subcellularLocation>
        <location evidence="1">Cell outer membrane</location>
    </subcellularLocation>
</comment>
<dbReference type="InterPro" id="IPR050330">
    <property type="entry name" value="Bact_OuterMem_StrucFunc"/>
</dbReference>
<protein>
    <submittedName>
        <fullName evidence="8">OmpA family protein</fullName>
    </submittedName>
</protein>
<reference evidence="8 9" key="1">
    <citation type="submission" date="2019-11" db="EMBL/GenBank/DDBJ databases">
        <authorList>
            <person name="Zheng R.K."/>
            <person name="Sun C.M."/>
        </authorList>
    </citation>
    <scope>NUCLEOTIDE SEQUENCE [LARGE SCALE GENOMIC DNA]</scope>
    <source>
        <strain evidence="8 9">SRB007</strain>
    </source>
</reference>
<evidence type="ECO:0000256" key="1">
    <source>
        <dbReference type="ARBA" id="ARBA00004442"/>
    </source>
</evidence>
<name>A0A6I6JG48_9BACT</name>
<dbReference type="GO" id="GO:0009279">
    <property type="term" value="C:cell outer membrane"/>
    <property type="evidence" value="ECO:0007669"/>
    <property type="project" value="UniProtKB-SubCell"/>
</dbReference>
<dbReference type="Gene3D" id="3.40.50.410">
    <property type="entry name" value="von Willebrand factor, type A domain"/>
    <property type="match status" value="1"/>
</dbReference>
<dbReference type="PRINTS" id="PR01023">
    <property type="entry name" value="NAFLGMOTY"/>
</dbReference>
<keyword evidence="2 4" id="KW-0472">Membrane</keyword>
<evidence type="ECO:0000256" key="5">
    <source>
        <dbReference type="SAM" id="SignalP"/>
    </source>
</evidence>
<dbReference type="InterPro" id="IPR006665">
    <property type="entry name" value="OmpA-like"/>
</dbReference>
<evidence type="ECO:0000313" key="8">
    <source>
        <dbReference type="EMBL" id="QGY39998.1"/>
    </source>
</evidence>
<gene>
    <name evidence="8" type="ORF">GM415_07625</name>
</gene>
<dbReference type="Gene3D" id="3.30.1330.60">
    <property type="entry name" value="OmpA-like domain"/>
    <property type="match status" value="1"/>
</dbReference>
<keyword evidence="3" id="KW-0998">Cell outer membrane</keyword>
<dbReference type="RefSeq" id="WP_158947222.1">
    <property type="nucleotide sequence ID" value="NZ_CP046400.1"/>
</dbReference>
<feature type="chain" id="PRO_5026185847" evidence="5">
    <location>
        <begin position="24"/>
        <end position="350"/>
    </location>
</feature>
<dbReference type="PANTHER" id="PTHR30329:SF21">
    <property type="entry name" value="LIPOPROTEIN YIAD-RELATED"/>
    <property type="match status" value="1"/>
</dbReference>
<dbReference type="InterPro" id="IPR006664">
    <property type="entry name" value="OMP_bac"/>
</dbReference>